<dbReference type="GO" id="GO:0005886">
    <property type="term" value="C:plasma membrane"/>
    <property type="evidence" value="ECO:0007669"/>
    <property type="project" value="UniProtKB-SubCell"/>
</dbReference>
<reference evidence="10 11" key="1">
    <citation type="submission" date="2019-03" db="EMBL/GenBank/DDBJ databases">
        <title>Genomic Encyclopedia of Type Strains, Phase IV (KMG-IV): sequencing the most valuable type-strain genomes for metagenomic binning, comparative biology and taxonomic classification.</title>
        <authorList>
            <person name="Goeker M."/>
        </authorList>
    </citation>
    <scope>NUCLEOTIDE SEQUENCE [LARGE SCALE GENOMIC DNA]</scope>
    <source>
        <strain evidence="10 11">DSM 24629</strain>
    </source>
</reference>
<keyword evidence="4 8" id="KW-1003">Cell membrane</keyword>
<dbReference type="Gene3D" id="2.30.42.10">
    <property type="match status" value="1"/>
</dbReference>
<feature type="transmembrane region" description="Helical" evidence="8">
    <location>
        <begin position="12"/>
        <end position="33"/>
    </location>
</feature>
<dbReference type="InterPro" id="IPR005672">
    <property type="entry name" value="Phosphate_PstA"/>
</dbReference>
<evidence type="ECO:0000256" key="8">
    <source>
        <dbReference type="RuleBase" id="RU363043"/>
    </source>
</evidence>
<sequence>MNKQKDILLQGLIYLSAFITVGALVFILGFIFVNGISKVNLHFLTSNYDPQTHFIMVEPMTSQNKSTEGYIGEIGAIIGINDEGIPYVKSVDRNSTARKAENRVGDPFGLKSQDLLQGINDERLEGKSVEEIQELFRANSNQQYTLRVRRPGKGVYPMIITTLYLIGVALSIAAPIGILSAIYLTEYARPGKVLRLIRFATECLSGIPSIIYGLFGMLLFVMTLNMGYSILAGALTLSIILLPVMIRTTEESLKAVPIAYREASLGLGATKLQTIRKAVLPSAVPGILVAIILSIGRIVGESAALLLTAGTVARIPENVLSGGASLTIKAYTVAKEEADIAMACAIGTVIVMLIIILNLTSKLLTKKLNKATVK</sequence>
<keyword evidence="11" id="KW-1185">Reference proteome</keyword>
<feature type="domain" description="ABC transmembrane type-1" evidence="9">
    <location>
        <begin position="159"/>
        <end position="361"/>
    </location>
</feature>
<gene>
    <name evidence="10" type="ORF">EDC18_103402</name>
</gene>
<dbReference type="PANTHER" id="PTHR43470">
    <property type="entry name" value="PHOSPHATE TRANSPORT SYSTEM PERMEASE PROTEIN PSTA-RELATED"/>
    <property type="match status" value="1"/>
</dbReference>
<evidence type="ECO:0000256" key="6">
    <source>
        <dbReference type="ARBA" id="ARBA00022989"/>
    </source>
</evidence>
<dbReference type="InterPro" id="IPR000515">
    <property type="entry name" value="MetI-like"/>
</dbReference>
<comment type="similarity">
    <text evidence="2 8">Belongs to the binding-protein-dependent transport system permease family. CysTW subfamily.</text>
</comment>
<dbReference type="Proteomes" id="UP000294902">
    <property type="component" value="Unassembled WGS sequence"/>
</dbReference>
<organism evidence="10 11">
    <name type="scientific">Natranaerovirga pectinivora</name>
    <dbReference type="NCBI Taxonomy" id="682400"/>
    <lineage>
        <taxon>Bacteria</taxon>
        <taxon>Bacillati</taxon>
        <taxon>Bacillota</taxon>
        <taxon>Clostridia</taxon>
        <taxon>Lachnospirales</taxon>
        <taxon>Natranaerovirgaceae</taxon>
        <taxon>Natranaerovirga</taxon>
    </lineage>
</organism>
<keyword evidence="6 8" id="KW-1133">Transmembrane helix</keyword>
<dbReference type="SUPFAM" id="SSF161098">
    <property type="entry name" value="MetI-like"/>
    <property type="match status" value="1"/>
</dbReference>
<evidence type="ECO:0000313" key="11">
    <source>
        <dbReference type="Proteomes" id="UP000294902"/>
    </source>
</evidence>
<dbReference type="OrthoDB" id="9785113at2"/>
<dbReference type="NCBIfam" id="TIGR00974">
    <property type="entry name" value="3a0107s02c"/>
    <property type="match status" value="1"/>
</dbReference>
<keyword evidence="3" id="KW-0813">Transport</keyword>
<evidence type="ECO:0000256" key="1">
    <source>
        <dbReference type="ARBA" id="ARBA00004651"/>
    </source>
</evidence>
<feature type="transmembrane region" description="Helical" evidence="8">
    <location>
        <begin position="340"/>
        <end position="360"/>
    </location>
</feature>
<comment type="caution">
    <text evidence="10">The sequence shown here is derived from an EMBL/GenBank/DDBJ whole genome shotgun (WGS) entry which is preliminary data.</text>
</comment>
<evidence type="ECO:0000256" key="7">
    <source>
        <dbReference type="ARBA" id="ARBA00023136"/>
    </source>
</evidence>
<feature type="transmembrane region" description="Helical" evidence="8">
    <location>
        <begin position="155"/>
        <end position="184"/>
    </location>
</feature>
<name>A0A4R3MRA3_9FIRM</name>
<dbReference type="GO" id="GO:0005315">
    <property type="term" value="F:phosphate transmembrane transporter activity"/>
    <property type="evidence" value="ECO:0007669"/>
    <property type="project" value="InterPro"/>
</dbReference>
<evidence type="ECO:0000313" key="10">
    <source>
        <dbReference type="EMBL" id="TCT15691.1"/>
    </source>
</evidence>
<dbReference type="InterPro" id="IPR035906">
    <property type="entry name" value="MetI-like_sf"/>
</dbReference>
<dbReference type="PROSITE" id="PS50928">
    <property type="entry name" value="ABC_TM1"/>
    <property type="match status" value="1"/>
</dbReference>
<dbReference type="SUPFAM" id="SSF50156">
    <property type="entry name" value="PDZ domain-like"/>
    <property type="match status" value="1"/>
</dbReference>
<feature type="transmembrane region" description="Helical" evidence="8">
    <location>
        <begin position="278"/>
        <end position="299"/>
    </location>
</feature>
<dbReference type="PANTHER" id="PTHR43470:SF3">
    <property type="entry name" value="PHOSPHATE TRANSPORT SYSTEM PERMEASE PROTEIN PSTA-RELATED"/>
    <property type="match status" value="1"/>
</dbReference>
<dbReference type="Gene3D" id="1.10.3720.10">
    <property type="entry name" value="MetI-like"/>
    <property type="match status" value="1"/>
</dbReference>
<dbReference type="AlphaFoldDB" id="A0A4R3MRA3"/>
<protein>
    <recommendedName>
        <fullName evidence="8">Phosphate transport system permease protein PstA</fullName>
    </recommendedName>
</protein>
<dbReference type="InterPro" id="IPR036034">
    <property type="entry name" value="PDZ_sf"/>
</dbReference>
<keyword evidence="5 8" id="KW-0812">Transmembrane</keyword>
<feature type="transmembrane region" description="Helical" evidence="8">
    <location>
        <begin position="226"/>
        <end position="246"/>
    </location>
</feature>
<keyword evidence="7 8" id="KW-0472">Membrane</keyword>
<dbReference type="CDD" id="cd06261">
    <property type="entry name" value="TM_PBP2"/>
    <property type="match status" value="1"/>
</dbReference>
<comment type="subcellular location">
    <subcellularLocation>
        <location evidence="1 8">Cell membrane</location>
        <topology evidence="1 8">Multi-pass membrane protein</topology>
    </subcellularLocation>
</comment>
<evidence type="ECO:0000256" key="3">
    <source>
        <dbReference type="ARBA" id="ARBA00022448"/>
    </source>
</evidence>
<feature type="transmembrane region" description="Helical" evidence="8">
    <location>
        <begin position="196"/>
        <end position="220"/>
    </location>
</feature>
<dbReference type="EMBL" id="SMAL01000003">
    <property type="protein sequence ID" value="TCT15691.1"/>
    <property type="molecule type" value="Genomic_DNA"/>
</dbReference>
<dbReference type="RefSeq" id="WP_132251579.1">
    <property type="nucleotide sequence ID" value="NZ_SMAL01000003.1"/>
</dbReference>
<dbReference type="Pfam" id="PF00528">
    <property type="entry name" value="BPD_transp_1"/>
    <property type="match status" value="1"/>
</dbReference>
<evidence type="ECO:0000256" key="5">
    <source>
        <dbReference type="ARBA" id="ARBA00022692"/>
    </source>
</evidence>
<accession>A0A4R3MRA3</accession>
<proteinExistence type="inferred from homology"/>
<evidence type="ECO:0000256" key="2">
    <source>
        <dbReference type="ARBA" id="ARBA00007069"/>
    </source>
</evidence>
<evidence type="ECO:0000259" key="9">
    <source>
        <dbReference type="PROSITE" id="PS50928"/>
    </source>
</evidence>
<evidence type="ECO:0000256" key="4">
    <source>
        <dbReference type="ARBA" id="ARBA00022475"/>
    </source>
</evidence>
<dbReference type="GO" id="GO:0035435">
    <property type="term" value="P:phosphate ion transmembrane transport"/>
    <property type="evidence" value="ECO:0007669"/>
    <property type="project" value="InterPro"/>
</dbReference>